<keyword evidence="3" id="KW-1185">Reference proteome</keyword>
<protein>
    <recommendedName>
        <fullName evidence="4">Outer membrane protein beta-barrel domain-containing protein</fullName>
    </recommendedName>
</protein>
<dbReference type="RefSeq" id="WP_013767989.1">
    <property type="nucleotide sequence ID" value="NC_015510.1"/>
</dbReference>
<dbReference type="EMBL" id="CP002691">
    <property type="protein sequence ID" value="AEE53460.1"/>
    <property type="molecule type" value="Genomic_DNA"/>
</dbReference>
<dbReference type="Proteomes" id="UP000008461">
    <property type="component" value="Chromosome"/>
</dbReference>
<evidence type="ECO:0000256" key="1">
    <source>
        <dbReference type="SAM" id="MobiDB-lite"/>
    </source>
</evidence>
<evidence type="ECO:0008006" key="4">
    <source>
        <dbReference type="Google" id="ProtNLM"/>
    </source>
</evidence>
<gene>
    <name evidence="2" type="ordered locus">Halhy_5637</name>
</gene>
<dbReference type="HOGENOM" id="CLU_609374_0_0_10"/>
<dbReference type="KEGG" id="hhy:Halhy_5637"/>
<reference evidence="2 3" key="1">
    <citation type="journal article" date="2011" name="Stand. Genomic Sci.">
        <title>Complete genome sequence of Haliscomenobacter hydrossis type strain (O).</title>
        <authorList>
            <consortium name="US DOE Joint Genome Institute (JGI-PGF)"/>
            <person name="Daligault H."/>
            <person name="Lapidus A."/>
            <person name="Zeytun A."/>
            <person name="Nolan M."/>
            <person name="Lucas S."/>
            <person name="Del Rio T.G."/>
            <person name="Tice H."/>
            <person name="Cheng J.F."/>
            <person name="Tapia R."/>
            <person name="Han C."/>
            <person name="Goodwin L."/>
            <person name="Pitluck S."/>
            <person name="Liolios K."/>
            <person name="Pagani I."/>
            <person name="Ivanova N."/>
            <person name="Huntemann M."/>
            <person name="Mavromatis K."/>
            <person name="Mikhailova N."/>
            <person name="Pati A."/>
            <person name="Chen A."/>
            <person name="Palaniappan K."/>
            <person name="Land M."/>
            <person name="Hauser L."/>
            <person name="Brambilla E.M."/>
            <person name="Rohde M."/>
            <person name="Verbarg S."/>
            <person name="Goker M."/>
            <person name="Bristow J."/>
            <person name="Eisen J.A."/>
            <person name="Markowitz V."/>
            <person name="Hugenholtz P."/>
            <person name="Kyrpides N.C."/>
            <person name="Klenk H.P."/>
            <person name="Woyke T."/>
        </authorList>
    </citation>
    <scope>NUCLEOTIDE SEQUENCE [LARGE SCALE GENOMIC DNA]</scope>
    <source>
        <strain evidence="3">ATCC 27775 / DSM 1100 / LMG 10767 / O</strain>
    </source>
</reference>
<proteinExistence type="predicted"/>
<evidence type="ECO:0000313" key="2">
    <source>
        <dbReference type="EMBL" id="AEE53460.1"/>
    </source>
</evidence>
<accession>F4KUQ7</accession>
<evidence type="ECO:0000313" key="3">
    <source>
        <dbReference type="Proteomes" id="UP000008461"/>
    </source>
</evidence>
<dbReference type="AlphaFoldDB" id="F4KUQ7"/>
<feature type="region of interest" description="Disordered" evidence="1">
    <location>
        <begin position="181"/>
        <end position="201"/>
    </location>
</feature>
<feature type="region of interest" description="Disordered" evidence="1">
    <location>
        <begin position="87"/>
        <end position="108"/>
    </location>
</feature>
<name>F4KUQ7_HALH1</name>
<dbReference type="STRING" id="760192.Halhy_5637"/>
<organism evidence="2 3">
    <name type="scientific">Haliscomenobacter hydrossis (strain ATCC 27775 / DSM 1100 / LMG 10767 / O)</name>
    <dbReference type="NCBI Taxonomy" id="760192"/>
    <lineage>
        <taxon>Bacteria</taxon>
        <taxon>Pseudomonadati</taxon>
        <taxon>Bacteroidota</taxon>
        <taxon>Saprospiria</taxon>
        <taxon>Saprospirales</taxon>
        <taxon>Haliscomenobacteraceae</taxon>
        <taxon>Haliscomenobacter</taxon>
    </lineage>
</organism>
<sequence length="449" mass="49608">MRDNLHDDLFADHAWQEMHKVLDREMPEHKRRGFLFWLLPALGFCVLLGRDTMVNTKIPVASEKPKQSTRAIAQGDETRVIKAELRSKTNPEKPALETAQNQSETQTTNPVVAELAKAVAPALQRNKKGIQKLPLLPQPNQQQPGFLAEQNAELAPTISMPTVPDASNKEQEAVTDVLSTAEKAPESTAIHTAEEAKISSSDPIATRQFDLDTREAKTEHPDITPLHAKQKLEWWAETGTQMTGGISGLSGYRAGLLMGIPIGKLRLRVGAEYQNTEVDFKAVQRDVAGRESLTDVKLASPSTPVTAGNNADQTQTVSSIHLQFINLSLSVYQPLGKRFGLAAGGSMLYLEGIRLGDQYVKGPFFNTSNAKYDFANSLNNGFLGQQAGSLSKSNFKTFGFALQGEFSYRIATRWGVNLGYRHSLQHFTKSAELLLKPNWVDLGVRYRIR</sequence>
<reference key="2">
    <citation type="submission" date="2011-04" db="EMBL/GenBank/DDBJ databases">
        <title>Complete sequence of chromosome of Haliscomenobacter hydrossis DSM 1100.</title>
        <authorList>
            <consortium name="US DOE Joint Genome Institute (JGI-PGF)"/>
            <person name="Lucas S."/>
            <person name="Han J."/>
            <person name="Lapidus A."/>
            <person name="Bruce D."/>
            <person name="Goodwin L."/>
            <person name="Pitluck S."/>
            <person name="Peters L."/>
            <person name="Kyrpides N."/>
            <person name="Mavromatis K."/>
            <person name="Ivanova N."/>
            <person name="Ovchinnikova G."/>
            <person name="Pagani I."/>
            <person name="Daligault H."/>
            <person name="Detter J.C."/>
            <person name="Han C."/>
            <person name="Land M."/>
            <person name="Hauser L."/>
            <person name="Markowitz V."/>
            <person name="Cheng J.-F."/>
            <person name="Hugenholtz P."/>
            <person name="Woyke T."/>
            <person name="Wu D."/>
            <person name="Verbarg S."/>
            <person name="Frueling A."/>
            <person name="Brambilla E."/>
            <person name="Klenk H.-P."/>
            <person name="Eisen J.A."/>
        </authorList>
    </citation>
    <scope>NUCLEOTIDE SEQUENCE</scope>
    <source>
        <strain>DSM 1100</strain>
    </source>
</reference>
<feature type="compositionally biased region" description="Polar residues" evidence="1">
    <location>
        <begin position="98"/>
        <end position="108"/>
    </location>
</feature>